<keyword evidence="4" id="KW-0274">FAD</keyword>
<dbReference type="GO" id="GO:0005737">
    <property type="term" value="C:cytoplasm"/>
    <property type="evidence" value="ECO:0007669"/>
    <property type="project" value="TreeGrafter"/>
</dbReference>
<dbReference type="SUPFAM" id="SSF54373">
    <property type="entry name" value="FAD-linked reductases, C-terminal domain"/>
    <property type="match status" value="1"/>
</dbReference>
<proteinExistence type="inferred from homology"/>
<comment type="cofactor">
    <cofactor evidence="1">
        <name>FAD</name>
        <dbReference type="ChEBI" id="CHEBI:57692"/>
    </cofactor>
</comment>
<keyword evidence="7" id="KW-1133">Transmembrane helix</keyword>
<evidence type="ECO:0000256" key="1">
    <source>
        <dbReference type="ARBA" id="ARBA00001974"/>
    </source>
</evidence>
<keyword evidence="7" id="KW-0472">Membrane</keyword>
<keyword evidence="3" id="KW-0285">Flavoprotein</keyword>
<dbReference type="InterPro" id="IPR023209">
    <property type="entry name" value="DAO"/>
</dbReference>
<dbReference type="PANTHER" id="PTHR11530">
    <property type="entry name" value="D-AMINO ACID OXIDASE"/>
    <property type="match status" value="1"/>
</dbReference>
<name>A0AAN6G7G5_9BASI</name>
<evidence type="ECO:0000259" key="8">
    <source>
        <dbReference type="Pfam" id="PF01266"/>
    </source>
</evidence>
<accession>A0AAN6G7G5</accession>
<organism evidence="9 10">
    <name type="scientific">Tilletia horrida</name>
    <dbReference type="NCBI Taxonomy" id="155126"/>
    <lineage>
        <taxon>Eukaryota</taxon>
        <taxon>Fungi</taxon>
        <taxon>Dikarya</taxon>
        <taxon>Basidiomycota</taxon>
        <taxon>Ustilaginomycotina</taxon>
        <taxon>Exobasidiomycetes</taxon>
        <taxon>Tilletiales</taxon>
        <taxon>Tilletiaceae</taxon>
        <taxon>Tilletia</taxon>
    </lineage>
</organism>
<comment type="caution">
    <text evidence="9">The sequence shown here is derived from an EMBL/GenBank/DDBJ whole genome shotgun (WGS) entry which is preliminary data.</text>
</comment>
<dbReference type="InterPro" id="IPR006076">
    <property type="entry name" value="FAD-dep_OxRdtase"/>
</dbReference>
<comment type="similarity">
    <text evidence="2">Belongs to the DAMOX/DASOX family.</text>
</comment>
<dbReference type="Gene3D" id="3.30.9.10">
    <property type="entry name" value="D-Amino Acid Oxidase, subunit A, domain 2"/>
    <property type="match status" value="1"/>
</dbReference>
<feature type="domain" description="FAD dependent oxidoreductase" evidence="8">
    <location>
        <begin position="21"/>
        <end position="247"/>
    </location>
</feature>
<keyword evidence="5" id="KW-0560">Oxidoreductase</keyword>
<dbReference type="Proteomes" id="UP001176521">
    <property type="component" value="Unassembled WGS sequence"/>
</dbReference>
<evidence type="ECO:0000313" key="9">
    <source>
        <dbReference type="EMBL" id="KAK0524835.1"/>
    </source>
</evidence>
<evidence type="ECO:0000313" key="10">
    <source>
        <dbReference type="Proteomes" id="UP001176521"/>
    </source>
</evidence>
<evidence type="ECO:0000256" key="7">
    <source>
        <dbReference type="SAM" id="Phobius"/>
    </source>
</evidence>
<dbReference type="GO" id="GO:0071949">
    <property type="term" value="F:FAD binding"/>
    <property type="evidence" value="ECO:0007669"/>
    <property type="project" value="InterPro"/>
</dbReference>
<keyword evidence="10" id="KW-1185">Reference proteome</keyword>
<dbReference type="EMBL" id="JAPDMQ010000431">
    <property type="protein sequence ID" value="KAK0524835.1"/>
    <property type="molecule type" value="Genomic_DNA"/>
</dbReference>
<evidence type="ECO:0000256" key="6">
    <source>
        <dbReference type="SAM" id="MobiDB-lite"/>
    </source>
</evidence>
<keyword evidence="7" id="KW-0812">Transmembrane</keyword>
<feature type="region of interest" description="Disordered" evidence="6">
    <location>
        <begin position="289"/>
        <end position="315"/>
    </location>
</feature>
<dbReference type="GO" id="GO:0019478">
    <property type="term" value="P:D-amino acid catabolic process"/>
    <property type="evidence" value="ECO:0007669"/>
    <property type="project" value="TreeGrafter"/>
</dbReference>
<sequence>MVTPSDAAVHGMIARTTERPVIIVGAGVIGLTTAVVLRERGYRVFLLGREIPSDATSQHFASVWAGANWCSYAGPAEFREQKWETTAWEHFLEIRKSRPDLVALMPFLQFLPAEVKEENIWYSKLCPNFRSLGYVRDGFGEQSFALAYESLTVHVPHYLHYLVERATGPSSKEGTGPPVEIHRIPSLPSLAAVLNFLPASYADKSTNPAASHPIIVNATGLGSHDLAEVKDETVHPARGQTVLVRAPAVKRCVVHAGKESKLSPKPPPPSASGPSLDARLAELDIRATHEGTQALTPSPSADRPDPDPDAEQPSYVIPRALSGDIILGGTYQENRWVYEAEEKTTLRILHHCHKICPELVTPYKQHAYRLRPRPGTDSQAAVCPATGEHSSVWTPRLPDRLLSAQEALEQLGDDDNAEAIEVLRVNVGMRPARKDGVRSERGALPVNAVDLLRLPVGGGNGRFDFGPDKERELPLVHAYGLGPAGYQQSWGVAHATADLVVEAAEQA</sequence>
<reference evidence="9" key="1">
    <citation type="journal article" date="2023" name="PhytoFront">
        <title>Draft Genome Resources of Seven Strains of Tilletia horrida, Causal Agent of Kernel Smut of Rice.</title>
        <authorList>
            <person name="Khanal S."/>
            <person name="Antony Babu S."/>
            <person name="Zhou X.G."/>
        </authorList>
    </citation>
    <scope>NUCLEOTIDE SEQUENCE</scope>
    <source>
        <strain evidence="9">TX3</strain>
    </source>
</reference>
<dbReference type="PANTHER" id="PTHR11530:SF30">
    <property type="entry name" value="FAD DEPENDENT OXIDOREDUCTASE DOMAIN-CONTAINING PROTEIN"/>
    <property type="match status" value="1"/>
</dbReference>
<feature type="region of interest" description="Disordered" evidence="6">
    <location>
        <begin position="256"/>
        <end position="276"/>
    </location>
</feature>
<protein>
    <recommendedName>
        <fullName evidence="8">FAD dependent oxidoreductase domain-containing protein</fullName>
    </recommendedName>
</protein>
<evidence type="ECO:0000256" key="2">
    <source>
        <dbReference type="ARBA" id="ARBA00006730"/>
    </source>
</evidence>
<dbReference type="AlphaFoldDB" id="A0AAN6G7G5"/>
<dbReference type="GO" id="GO:0003884">
    <property type="term" value="F:D-amino-acid oxidase activity"/>
    <property type="evidence" value="ECO:0007669"/>
    <property type="project" value="InterPro"/>
</dbReference>
<evidence type="ECO:0000256" key="5">
    <source>
        <dbReference type="ARBA" id="ARBA00023002"/>
    </source>
</evidence>
<evidence type="ECO:0000256" key="4">
    <source>
        <dbReference type="ARBA" id="ARBA00022827"/>
    </source>
</evidence>
<evidence type="ECO:0000256" key="3">
    <source>
        <dbReference type="ARBA" id="ARBA00022630"/>
    </source>
</evidence>
<dbReference type="Pfam" id="PF01266">
    <property type="entry name" value="DAO"/>
    <property type="match status" value="1"/>
</dbReference>
<dbReference type="Gene3D" id="3.40.50.720">
    <property type="entry name" value="NAD(P)-binding Rossmann-like Domain"/>
    <property type="match status" value="2"/>
</dbReference>
<dbReference type="SUPFAM" id="SSF51971">
    <property type="entry name" value="Nucleotide-binding domain"/>
    <property type="match status" value="1"/>
</dbReference>
<feature type="transmembrane region" description="Helical" evidence="7">
    <location>
        <begin position="20"/>
        <end position="37"/>
    </location>
</feature>
<gene>
    <name evidence="9" type="ORF">OC842_005711</name>
</gene>